<reference evidence="1" key="1">
    <citation type="journal article" date="2022" name="bioRxiv">
        <title>Population genetic analysis of Ophidiomyces ophidiicola, the causative agent of snake fungal disease, indicates recent introductions to the USA.</title>
        <authorList>
            <person name="Ladner J.T."/>
            <person name="Palmer J.M."/>
            <person name="Ettinger C.L."/>
            <person name="Stajich J.E."/>
            <person name="Farrell T.M."/>
            <person name="Glorioso B.M."/>
            <person name="Lawson B."/>
            <person name="Price S.J."/>
            <person name="Stengle A.G."/>
            <person name="Grear D.A."/>
            <person name="Lorch J.M."/>
        </authorList>
    </citation>
    <scope>NUCLEOTIDE SEQUENCE</scope>
    <source>
        <strain evidence="1">NWHC 24266-5</strain>
    </source>
</reference>
<proteinExistence type="predicted"/>
<dbReference type="EMBL" id="JALBCA010000012">
    <property type="protein sequence ID" value="KAI2391322.1"/>
    <property type="molecule type" value="Genomic_DNA"/>
</dbReference>
<accession>A0ACB8V3Q1</accession>
<protein>
    <submittedName>
        <fullName evidence="1">Uncharacterized protein</fullName>
    </submittedName>
</protein>
<evidence type="ECO:0000313" key="1">
    <source>
        <dbReference type="EMBL" id="KAI2391322.1"/>
    </source>
</evidence>
<comment type="caution">
    <text evidence="1">The sequence shown here is derived from an EMBL/GenBank/DDBJ whole genome shotgun (WGS) entry which is preliminary data.</text>
</comment>
<gene>
    <name evidence="1" type="ORF">LOY88_001146</name>
</gene>
<organism evidence="1">
    <name type="scientific">Ophidiomyces ophidiicola</name>
    <dbReference type="NCBI Taxonomy" id="1387563"/>
    <lineage>
        <taxon>Eukaryota</taxon>
        <taxon>Fungi</taxon>
        <taxon>Dikarya</taxon>
        <taxon>Ascomycota</taxon>
        <taxon>Pezizomycotina</taxon>
        <taxon>Eurotiomycetes</taxon>
        <taxon>Eurotiomycetidae</taxon>
        <taxon>Onygenales</taxon>
        <taxon>Onygenaceae</taxon>
        <taxon>Ophidiomyces</taxon>
    </lineage>
</organism>
<sequence>MDRTQGSIRQVFITKQSTYQRPSAPESEQENITSTPVPFVTSFRESTHRVAPSRTQSSFEIHRNHPKGDGRRFDSRHLHDRPKSKRTIPGCEPWVLVKTKLGRRFVHNPDTQESFWKFPPNILKGVLEYDQVERENRERIGQEGISQVVDIQTNETDRPANAPSYGNYSVSEHEEACSDEYEEVEVTDEEEELENVRTATEDSQNKPVEFNEDDIAYQLAAMGEDYGLDAGEYGELGGDNAEGKEDLALTEEEMAILFRDLLDDHRINPYTPWEKVIEEAKIIDDTRYTVLPNMKSRREVWSNWSRDRIQEHKKRKEKEEKKDPRIPYFALLEAHASPKLFWPEFKRKYRKEPQMKDTNMAEKDREKYYRDYISRLKLSESARKSDLSALLKSVSISQLNRSSSIESLHSTILTDLRYISLPQKIREPLIQAYISTLPSGPTEIEISSDETGTHSADDQRQRREAALANREARVQEEKKKHQKALLQGKHLLRHGDEEIQKAMAFGKVGLRRHLGENEETIGTNHDDQEEID</sequence>
<name>A0ACB8V3Q1_9EURO</name>